<reference evidence="2" key="1">
    <citation type="submission" date="2016-11" db="EMBL/GenBank/DDBJ databases">
        <authorList>
            <person name="Varghese N."/>
            <person name="Submissions S."/>
        </authorList>
    </citation>
    <scope>NUCLEOTIDE SEQUENCE [LARGE SCALE GENOMIC DNA]</scope>
    <source>
        <strain evidence="2">DSM 27370</strain>
    </source>
</reference>
<organism evidence="1 2">
    <name type="scientific">Dysgonomonas macrotermitis</name>
    <dbReference type="NCBI Taxonomy" id="1346286"/>
    <lineage>
        <taxon>Bacteria</taxon>
        <taxon>Pseudomonadati</taxon>
        <taxon>Bacteroidota</taxon>
        <taxon>Bacteroidia</taxon>
        <taxon>Bacteroidales</taxon>
        <taxon>Dysgonomonadaceae</taxon>
        <taxon>Dysgonomonas</taxon>
    </lineage>
</organism>
<dbReference type="EMBL" id="FQUC01000003">
    <property type="protein sequence ID" value="SHF03388.1"/>
    <property type="molecule type" value="Genomic_DNA"/>
</dbReference>
<evidence type="ECO:0000313" key="2">
    <source>
        <dbReference type="Proteomes" id="UP000184480"/>
    </source>
</evidence>
<keyword evidence="2" id="KW-1185">Reference proteome</keyword>
<sequence length="216" mass="25425">MFFSKTYSQKKIEGKYYKESGSYIEINNDYFKIILPNSASNGIYSEIRTEGRIQQIDNNFLELNSLKDPFIEATRNLEIIRKPDRELSNDSLKIKFFLPYTNGILRITIYTEISKTFSFNYSKDNKECTIPFIGGNISFLIRPDYILPHTAEGLFYGILEYNTLDFFLEKDINNIEVNIPTIDDSFFEKYYIKGDYARIVNDSIIWKGEIYRKSDK</sequence>
<evidence type="ECO:0000313" key="1">
    <source>
        <dbReference type="EMBL" id="SHF03388.1"/>
    </source>
</evidence>
<protein>
    <submittedName>
        <fullName evidence="1">Uncharacterized protein</fullName>
    </submittedName>
</protein>
<gene>
    <name evidence="1" type="ORF">SAMN05444362_103132</name>
</gene>
<name>A0A1M4YCQ3_9BACT</name>
<dbReference type="STRING" id="1346286.SAMN05444362_103132"/>
<dbReference type="Proteomes" id="UP000184480">
    <property type="component" value="Unassembled WGS sequence"/>
</dbReference>
<proteinExistence type="predicted"/>
<dbReference type="AlphaFoldDB" id="A0A1M4YCQ3"/>
<accession>A0A1M4YCQ3</accession>